<protein>
    <submittedName>
        <fullName evidence="1">Uncharacterized protein</fullName>
    </submittedName>
</protein>
<sequence>MKGYPCIMKPFADFFIKIKWIEVTYSNISELSVNRIVNSMVVMKEEEKLKTKSVLMNAQKSLIKNHEWVIRKVIQ</sequence>
<dbReference type="EMBL" id="LJCS01000006">
    <property type="protein sequence ID" value="KOY63296.1"/>
    <property type="molecule type" value="Genomic_DNA"/>
</dbReference>
<dbReference type="Proteomes" id="UP000037727">
    <property type="component" value="Unassembled WGS sequence"/>
</dbReference>
<gene>
    <name evidence="1" type="ORF">AM629_04095</name>
</gene>
<accession>A0ABR5KH78</accession>
<organism evidence="1 2">
    <name type="scientific">Photorhabdus heterorhabditis</name>
    <dbReference type="NCBI Taxonomy" id="880156"/>
    <lineage>
        <taxon>Bacteria</taxon>
        <taxon>Pseudomonadati</taxon>
        <taxon>Pseudomonadota</taxon>
        <taxon>Gammaproteobacteria</taxon>
        <taxon>Enterobacterales</taxon>
        <taxon>Morganellaceae</taxon>
        <taxon>Photorhabdus</taxon>
    </lineage>
</organism>
<evidence type="ECO:0000313" key="1">
    <source>
        <dbReference type="EMBL" id="KOY63296.1"/>
    </source>
</evidence>
<keyword evidence="2" id="KW-1185">Reference proteome</keyword>
<comment type="caution">
    <text evidence="1">The sequence shown here is derived from an EMBL/GenBank/DDBJ whole genome shotgun (WGS) entry which is preliminary data.</text>
</comment>
<proteinExistence type="predicted"/>
<reference evidence="1 2" key="1">
    <citation type="submission" date="2015-09" db="EMBL/GenBank/DDBJ databases">
        <title>Draft genome sequence and assembly of Photorhabdus sp. VMG, a bacterial symbiont associated with Heterorhabditis zealandica.</title>
        <authorList>
            <person name="Naidoo S."/>
            <person name="Featherston J."/>
            <person name="Mothupi B."/>
            <person name="Gray V.M."/>
        </authorList>
    </citation>
    <scope>NUCLEOTIDE SEQUENCE [LARGE SCALE GENOMIC DNA]</scope>
    <source>
        <strain evidence="1 2">VMG</strain>
    </source>
</reference>
<name>A0ABR5KH78_9GAMM</name>
<evidence type="ECO:0000313" key="2">
    <source>
        <dbReference type="Proteomes" id="UP000037727"/>
    </source>
</evidence>